<dbReference type="KEGG" id="marz:MARA_48240"/>
<sequence>MNGVRFSDIASAATAAAVAIGLVLVFVPDGTPAAPPQPADAPGLRVPPVEQGPPTALFIGDSYTAGRGPRELSPSCLAASRLGWLCHLSAVPGTGYVSGGPSNRFTVDEYRGESTSFSERIPLLANQFDPDIVVLDGGRNDQFPPRASVLAAMIATIADARRAWPEAEIVFERPRYLSRPNDDLGFDESFTNRLLRDPAARGVAVIDPIQAFGGRDTSRLLSDDGIHPNRQGELDLATAITASLVDQRFAADA</sequence>
<evidence type="ECO:0000259" key="1">
    <source>
        <dbReference type="Pfam" id="PF13472"/>
    </source>
</evidence>
<evidence type="ECO:0000313" key="3">
    <source>
        <dbReference type="Proteomes" id="UP000467428"/>
    </source>
</evidence>
<dbReference type="SUPFAM" id="SSF52266">
    <property type="entry name" value="SGNH hydrolase"/>
    <property type="match status" value="1"/>
</dbReference>
<dbReference type="AlphaFoldDB" id="A0A7I7S523"/>
<dbReference type="CDD" id="cd00229">
    <property type="entry name" value="SGNH_hydrolase"/>
    <property type="match status" value="1"/>
</dbReference>
<accession>A0A7I7S523</accession>
<organism evidence="2 3">
    <name type="scientific">Mycolicibacterium arabiense</name>
    <dbReference type="NCBI Taxonomy" id="1286181"/>
    <lineage>
        <taxon>Bacteria</taxon>
        <taxon>Bacillati</taxon>
        <taxon>Actinomycetota</taxon>
        <taxon>Actinomycetes</taxon>
        <taxon>Mycobacteriales</taxon>
        <taxon>Mycobacteriaceae</taxon>
        <taxon>Mycolicibacterium</taxon>
    </lineage>
</organism>
<evidence type="ECO:0000313" key="2">
    <source>
        <dbReference type="EMBL" id="BBY51356.1"/>
    </source>
</evidence>
<dbReference type="Pfam" id="PF13472">
    <property type="entry name" value="Lipase_GDSL_2"/>
    <property type="match status" value="1"/>
</dbReference>
<dbReference type="Gene3D" id="3.40.50.1110">
    <property type="entry name" value="SGNH hydrolase"/>
    <property type="match status" value="1"/>
</dbReference>
<proteinExistence type="predicted"/>
<dbReference type="EMBL" id="AP022593">
    <property type="protein sequence ID" value="BBY51356.1"/>
    <property type="molecule type" value="Genomic_DNA"/>
</dbReference>
<keyword evidence="3" id="KW-1185">Reference proteome</keyword>
<reference evidence="2 3" key="1">
    <citation type="journal article" date="2019" name="Emerg. Microbes Infect.">
        <title>Comprehensive subspecies identification of 175 nontuberculous mycobacteria species based on 7547 genomic profiles.</title>
        <authorList>
            <person name="Matsumoto Y."/>
            <person name="Kinjo T."/>
            <person name="Motooka D."/>
            <person name="Nabeya D."/>
            <person name="Jung N."/>
            <person name="Uechi K."/>
            <person name="Horii T."/>
            <person name="Iida T."/>
            <person name="Fujita J."/>
            <person name="Nakamura S."/>
        </authorList>
    </citation>
    <scope>NUCLEOTIDE SEQUENCE [LARGE SCALE GENOMIC DNA]</scope>
    <source>
        <strain evidence="2 3">JCM 18538</strain>
    </source>
</reference>
<feature type="domain" description="SGNH hydrolase-type esterase" evidence="1">
    <location>
        <begin position="58"/>
        <end position="232"/>
    </location>
</feature>
<dbReference type="InterPro" id="IPR036514">
    <property type="entry name" value="SGNH_hydro_sf"/>
</dbReference>
<dbReference type="Proteomes" id="UP000467428">
    <property type="component" value="Chromosome"/>
</dbReference>
<name>A0A7I7S523_9MYCO</name>
<protein>
    <recommendedName>
        <fullName evidence="1">SGNH hydrolase-type esterase domain-containing protein</fullName>
    </recommendedName>
</protein>
<geneLocation type="plasmid" evidence="3">
    <name>pjcm18538 dna</name>
</geneLocation>
<gene>
    <name evidence="2" type="ORF">MARA_48240</name>
</gene>
<dbReference type="InterPro" id="IPR013830">
    <property type="entry name" value="SGNH_hydro"/>
</dbReference>